<dbReference type="GO" id="GO:0036503">
    <property type="term" value="P:ERAD pathway"/>
    <property type="evidence" value="ECO:0007669"/>
    <property type="project" value="UniProtKB-ARBA"/>
</dbReference>
<dbReference type="GO" id="GO:0004571">
    <property type="term" value="F:mannosyl-oligosaccharide 1,2-alpha-mannosidase activity"/>
    <property type="evidence" value="ECO:0007669"/>
    <property type="project" value="InterPro"/>
</dbReference>
<evidence type="ECO:0000313" key="3">
    <source>
        <dbReference type="EMBL" id="ODH13922.1"/>
    </source>
</evidence>
<protein>
    <submittedName>
        <fullName evidence="3">Uncharacterized protein</fullName>
    </submittedName>
</protein>
<keyword evidence="2" id="KW-0479">Metal-binding</keyword>
<feature type="non-terminal residue" evidence="3">
    <location>
        <position position="1"/>
    </location>
</feature>
<dbReference type="InterPro" id="IPR001382">
    <property type="entry name" value="Glyco_hydro_47"/>
</dbReference>
<feature type="binding site" evidence="2">
    <location>
        <position position="126"/>
    </location>
    <ligand>
        <name>Ca(2+)</name>
        <dbReference type="ChEBI" id="CHEBI:29108"/>
    </ligand>
</feature>
<dbReference type="Gene3D" id="1.50.10.10">
    <property type="match status" value="1"/>
</dbReference>
<dbReference type="Pfam" id="PF01532">
    <property type="entry name" value="Glyco_hydro_47"/>
    <property type="match status" value="1"/>
</dbReference>
<comment type="caution">
    <text evidence="3">The sequence shown here is derived from an EMBL/GenBank/DDBJ whole genome shotgun (WGS) entry which is preliminary data.</text>
</comment>
<dbReference type="VEuPathDB" id="FungiDB:PABG_06799"/>
<dbReference type="InterPro" id="IPR012341">
    <property type="entry name" value="6hp_glycosidase-like_sf"/>
</dbReference>
<organism evidence="3 4">
    <name type="scientific">Paracoccidioides brasiliensis</name>
    <dbReference type="NCBI Taxonomy" id="121759"/>
    <lineage>
        <taxon>Eukaryota</taxon>
        <taxon>Fungi</taxon>
        <taxon>Dikarya</taxon>
        <taxon>Ascomycota</taxon>
        <taxon>Pezizomycotina</taxon>
        <taxon>Eurotiomycetes</taxon>
        <taxon>Eurotiomycetidae</taxon>
        <taxon>Onygenales</taxon>
        <taxon>Ajellomycetaceae</taxon>
        <taxon>Paracoccidioides</taxon>
    </lineage>
</organism>
<comment type="similarity">
    <text evidence="1">Belongs to the glycosyl hydrolase 47 family.</text>
</comment>
<accession>A0A1D2J6G3</accession>
<dbReference type="UniPathway" id="UPA00378"/>
<dbReference type="GO" id="GO:0016020">
    <property type="term" value="C:membrane"/>
    <property type="evidence" value="ECO:0007669"/>
    <property type="project" value="InterPro"/>
</dbReference>
<evidence type="ECO:0000256" key="2">
    <source>
        <dbReference type="PIRSR" id="PIRSR601382-2"/>
    </source>
</evidence>
<dbReference type="GO" id="GO:0005509">
    <property type="term" value="F:calcium ion binding"/>
    <property type="evidence" value="ECO:0007669"/>
    <property type="project" value="InterPro"/>
</dbReference>
<dbReference type="EMBL" id="LZYO01000400">
    <property type="protein sequence ID" value="ODH13922.1"/>
    <property type="molecule type" value="Genomic_DNA"/>
</dbReference>
<evidence type="ECO:0000313" key="4">
    <source>
        <dbReference type="Proteomes" id="UP000242814"/>
    </source>
</evidence>
<dbReference type="Proteomes" id="UP000242814">
    <property type="component" value="Unassembled WGS sequence"/>
</dbReference>
<dbReference type="AlphaFoldDB" id="A0A1D2J6G3"/>
<proteinExistence type="inferred from homology"/>
<dbReference type="InterPro" id="IPR036026">
    <property type="entry name" value="Seven-hairpin_glycosidases"/>
</dbReference>
<sequence length="190" mass="21533">TCWAMCKVTKTGLAPEINWFSVGLQTSILYLGIPPLPRSRDFIEICVVKPFDTHNLQRPELGPYLREWGWRIFKVLEKYMPSLLMGRGLHPPLRDNIESFRLAGIPLYLLFLQRMSSRSLRVVLNTEAHVPPRINGNEVFQRDRRGNLEGRKLENKLTAATEGFGSILISKPKVFQQGAEEFAQGVGLGG</sequence>
<gene>
    <name evidence="3" type="ORF">ACO22_06799</name>
</gene>
<comment type="cofactor">
    <cofactor evidence="2">
        <name>Ca(2+)</name>
        <dbReference type="ChEBI" id="CHEBI:29108"/>
    </cofactor>
</comment>
<reference evidence="3 4" key="1">
    <citation type="submission" date="2016-06" db="EMBL/GenBank/DDBJ databases">
        <authorList>
            <person name="Kjaerup R.B."/>
            <person name="Dalgaard T.S."/>
            <person name="Juul-Madsen H.R."/>
        </authorList>
    </citation>
    <scope>NUCLEOTIDE SEQUENCE [LARGE SCALE GENOMIC DNA]</scope>
    <source>
        <strain evidence="3 4">Pb300</strain>
    </source>
</reference>
<evidence type="ECO:0000256" key="1">
    <source>
        <dbReference type="ARBA" id="ARBA00007658"/>
    </source>
</evidence>
<name>A0A1D2J6G3_PARBR</name>
<dbReference type="SUPFAM" id="SSF48225">
    <property type="entry name" value="Seven-hairpin glycosidases"/>
    <property type="match status" value="1"/>
</dbReference>
<keyword evidence="2" id="KW-0106">Calcium</keyword>
<dbReference type="GO" id="GO:0005975">
    <property type="term" value="P:carbohydrate metabolic process"/>
    <property type="evidence" value="ECO:0007669"/>
    <property type="project" value="InterPro"/>
</dbReference>